<gene>
    <name evidence="1" type="ORF">A5642_19280</name>
</gene>
<dbReference type="RefSeq" id="WP_061005466.1">
    <property type="nucleotide sequence ID" value="NZ_LSKA01000409.1"/>
</dbReference>
<comment type="caution">
    <text evidence="1">The sequence shown here is derived from an EMBL/GenBank/DDBJ whole genome shotgun (WGS) entry which is preliminary data.</text>
</comment>
<dbReference type="AlphaFoldDB" id="A0A1A0MQ69"/>
<evidence type="ECO:0000313" key="1">
    <source>
        <dbReference type="EMBL" id="OBA87537.1"/>
    </source>
</evidence>
<dbReference type="Proteomes" id="UP000093962">
    <property type="component" value="Unassembled WGS sequence"/>
</dbReference>
<evidence type="ECO:0000313" key="2">
    <source>
        <dbReference type="Proteomes" id="UP000093962"/>
    </source>
</evidence>
<protein>
    <submittedName>
        <fullName evidence="1">Uncharacterized protein</fullName>
    </submittedName>
</protein>
<dbReference type="OrthoDB" id="4751900at2"/>
<reference evidence="1 2" key="1">
    <citation type="submission" date="2016-06" db="EMBL/GenBank/DDBJ databases">
        <authorList>
            <person name="Kjaerup R.B."/>
            <person name="Dalgaard T.S."/>
            <person name="Juul-Madsen H.R."/>
        </authorList>
    </citation>
    <scope>NUCLEOTIDE SEQUENCE [LARGE SCALE GENOMIC DNA]</scope>
    <source>
        <strain evidence="1 2">1199456.5</strain>
    </source>
</reference>
<sequence length="76" mass="8372">MDKAVTTGTDNPLLDELGQPRAVLEKLTPEESAQLLSLLKKAKVAHQRSLNDSLDDGLKVLPRLIRPAARKILFGR</sequence>
<dbReference type="EMBL" id="LZSF01000122">
    <property type="protein sequence ID" value="OBA87537.1"/>
    <property type="molecule type" value="Genomic_DNA"/>
</dbReference>
<accession>A0A1A0MQ69</accession>
<name>A0A1A0MQ69_MYCMU</name>
<proteinExistence type="predicted"/>
<organism evidence="1 2">
    <name type="scientific">Mycolicibacterium mucogenicum</name>
    <name type="common">Mycobacterium mucogenicum</name>
    <dbReference type="NCBI Taxonomy" id="56689"/>
    <lineage>
        <taxon>Bacteria</taxon>
        <taxon>Bacillati</taxon>
        <taxon>Actinomycetota</taxon>
        <taxon>Actinomycetes</taxon>
        <taxon>Mycobacteriales</taxon>
        <taxon>Mycobacteriaceae</taxon>
        <taxon>Mycolicibacterium</taxon>
    </lineage>
</organism>